<dbReference type="Proteomes" id="UP000294398">
    <property type="component" value="Chromosome"/>
</dbReference>
<feature type="transmembrane region" description="Helical" evidence="8">
    <location>
        <begin position="61"/>
        <end position="78"/>
    </location>
</feature>
<comment type="similarity">
    <text evidence="2 8">Belongs to the ABC-2 integral membrane protein family.</text>
</comment>
<keyword evidence="3 8" id="KW-0813">Transport</keyword>
<keyword evidence="7 8" id="KW-0472">Membrane</keyword>
<dbReference type="Pfam" id="PF01061">
    <property type="entry name" value="ABC2_membrane"/>
    <property type="match status" value="1"/>
</dbReference>
<accession>C7G9E5</accession>
<evidence type="ECO:0000256" key="7">
    <source>
        <dbReference type="ARBA" id="ARBA00023136"/>
    </source>
</evidence>
<reference evidence="10 12" key="1">
    <citation type="submission" date="2009-08" db="EMBL/GenBank/DDBJ databases">
        <authorList>
            <person name="Weinstock G."/>
            <person name="Sodergren E."/>
            <person name="Clifton S."/>
            <person name="Fulton L."/>
            <person name="Fulton B."/>
            <person name="Courtney L."/>
            <person name="Fronick C."/>
            <person name="Harrison M."/>
            <person name="Strong C."/>
            <person name="Farmer C."/>
            <person name="Delahaunty K."/>
            <person name="Markovic C."/>
            <person name="Hall O."/>
            <person name="Minx P."/>
            <person name="Tomlinson C."/>
            <person name="Mitreva M."/>
            <person name="Nelson J."/>
            <person name="Hou S."/>
            <person name="Wollam A."/>
            <person name="Pepin K.H."/>
            <person name="Johnson M."/>
            <person name="Bhonagiri V."/>
            <person name="Nash W.E."/>
            <person name="Warren W."/>
            <person name="Chinwalla A."/>
            <person name="Mardis E.R."/>
            <person name="Wilson R.K."/>
        </authorList>
    </citation>
    <scope>NUCLEOTIDE SEQUENCE [LARGE SCALE GENOMIC DNA]</scope>
    <source>
        <strain evidence="10 12">L1-82</strain>
    </source>
</reference>
<dbReference type="PANTHER" id="PTHR30413:SF10">
    <property type="entry name" value="CAPSULE POLYSACCHARIDE EXPORT INNER-MEMBRANE PROTEIN CTRC"/>
    <property type="match status" value="1"/>
</dbReference>
<dbReference type="GO" id="GO:0005886">
    <property type="term" value="C:plasma membrane"/>
    <property type="evidence" value="ECO:0007669"/>
    <property type="project" value="UniProtKB-SubCell"/>
</dbReference>
<evidence type="ECO:0000256" key="2">
    <source>
        <dbReference type="ARBA" id="ARBA00007783"/>
    </source>
</evidence>
<dbReference type="InterPro" id="IPR047817">
    <property type="entry name" value="ABC2_TM_bact-type"/>
</dbReference>
<evidence type="ECO:0000256" key="3">
    <source>
        <dbReference type="ARBA" id="ARBA00022448"/>
    </source>
</evidence>
<sequence length="261" mass="30495">MIKILIKDRKLIWELAKNDCKARFSSSILGVVWTILQPLINMLVIWLVFQVGFKSSNLSGDIPFIIWYMPAFLIWNYFQEATSQATNSLLEYSYLVKKVNFDVEVIPPIKVVSNALIHFFFIFFIIFVNLCYGKMPTIYYLQVIYYLFCTAVFSLAIGWLCSAIAPFAADISNIISIIIQLGFWITPIFWDPSALTDTAAFFMKMNPMYYICMGYRDCFVYDVPFYEHPVLMTYFWIVTIVIWLIGTRLYKKAKAHFDDVL</sequence>
<dbReference type="GO" id="GO:0015920">
    <property type="term" value="P:lipopolysaccharide transport"/>
    <property type="evidence" value="ECO:0007669"/>
    <property type="project" value="TreeGrafter"/>
</dbReference>
<dbReference type="PROSITE" id="PS51012">
    <property type="entry name" value="ABC_TM2"/>
    <property type="match status" value="1"/>
</dbReference>
<evidence type="ECO:0000256" key="4">
    <source>
        <dbReference type="ARBA" id="ARBA00022475"/>
    </source>
</evidence>
<dbReference type="GeneID" id="61432080"/>
<feature type="transmembrane region" description="Helical" evidence="8">
    <location>
        <begin position="28"/>
        <end position="49"/>
    </location>
</feature>
<dbReference type="RefSeq" id="WP_006856649.1">
    <property type="nucleotide sequence ID" value="NZ_GG692719.1"/>
</dbReference>
<proteinExistence type="inferred from homology"/>
<evidence type="ECO:0000313" key="11">
    <source>
        <dbReference type="EMBL" id="VCV20933.1"/>
    </source>
</evidence>
<keyword evidence="5 8" id="KW-0812">Transmembrane</keyword>
<feature type="domain" description="ABC transmembrane type-2" evidence="9">
    <location>
        <begin position="29"/>
        <end position="253"/>
    </location>
</feature>
<evidence type="ECO:0000259" key="9">
    <source>
        <dbReference type="PROSITE" id="PS51012"/>
    </source>
</evidence>
<feature type="transmembrane region" description="Helical" evidence="8">
    <location>
        <begin position="111"/>
        <end position="132"/>
    </location>
</feature>
<feature type="transmembrane region" description="Helical" evidence="8">
    <location>
        <begin position="174"/>
        <end position="195"/>
    </location>
</feature>
<dbReference type="GO" id="GO:0140359">
    <property type="term" value="F:ABC-type transporter activity"/>
    <property type="evidence" value="ECO:0007669"/>
    <property type="project" value="InterPro"/>
</dbReference>
<dbReference type="AlphaFoldDB" id="C7G9E5"/>
<keyword evidence="13" id="KW-1185">Reference proteome</keyword>
<evidence type="ECO:0000256" key="8">
    <source>
        <dbReference type="RuleBase" id="RU361157"/>
    </source>
</evidence>
<dbReference type="HOGENOM" id="CLU_060703_1_0_9"/>
<gene>
    <name evidence="11" type="primary">tagG_3</name>
    <name evidence="11" type="ORF">RIL182_00795</name>
    <name evidence="10" type="ORF">ROSINTL182_06524</name>
</gene>
<dbReference type="EMBL" id="LR027880">
    <property type="protein sequence ID" value="VCV20933.1"/>
    <property type="molecule type" value="Genomic_DNA"/>
</dbReference>
<keyword evidence="4 8" id="KW-1003">Cell membrane</keyword>
<dbReference type="PANTHER" id="PTHR30413">
    <property type="entry name" value="INNER MEMBRANE TRANSPORT PERMEASE"/>
    <property type="match status" value="1"/>
</dbReference>
<reference evidence="11 13" key="2">
    <citation type="submission" date="2018-09" db="EMBL/GenBank/DDBJ databases">
        <authorList>
            <person name="Petit M.-A."/>
            <person name="Lossouarn J."/>
        </authorList>
    </citation>
    <scope>NUCLEOTIDE SEQUENCE [LARGE SCALE GENOMIC DNA]</scope>
    <source>
        <strain evidence="11 13">L1-82</strain>
    </source>
</reference>
<organism evidence="10 12">
    <name type="scientific">Roseburia intestinalis L1-82</name>
    <dbReference type="NCBI Taxonomy" id="536231"/>
    <lineage>
        <taxon>Bacteria</taxon>
        <taxon>Bacillati</taxon>
        <taxon>Bacillota</taxon>
        <taxon>Clostridia</taxon>
        <taxon>Lachnospirales</taxon>
        <taxon>Lachnospiraceae</taxon>
        <taxon>Roseburia</taxon>
    </lineage>
</organism>
<name>C7G9E5_9FIRM</name>
<dbReference type="EMBL" id="ABYJ02000069">
    <property type="protein sequence ID" value="EEV01495.1"/>
    <property type="molecule type" value="Genomic_DNA"/>
</dbReference>
<evidence type="ECO:0000256" key="1">
    <source>
        <dbReference type="ARBA" id="ARBA00004651"/>
    </source>
</evidence>
<evidence type="ECO:0000313" key="13">
    <source>
        <dbReference type="Proteomes" id="UP000294398"/>
    </source>
</evidence>
<evidence type="ECO:0000256" key="6">
    <source>
        <dbReference type="ARBA" id="ARBA00022989"/>
    </source>
</evidence>
<feature type="transmembrane region" description="Helical" evidence="8">
    <location>
        <begin position="232"/>
        <end position="250"/>
    </location>
</feature>
<dbReference type="InterPro" id="IPR013525">
    <property type="entry name" value="ABC2_TM"/>
</dbReference>
<feature type="transmembrane region" description="Helical" evidence="8">
    <location>
        <begin position="144"/>
        <end position="168"/>
    </location>
</feature>
<evidence type="ECO:0000313" key="12">
    <source>
        <dbReference type="Proteomes" id="UP000004828"/>
    </source>
</evidence>
<evidence type="ECO:0000313" key="10">
    <source>
        <dbReference type="EMBL" id="EEV01495.1"/>
    </source>
</evidence>
<dbReference type="Proteomes" id="UP000004828">
    <property type="component" value="Unassembled WGS sequence"/>
</dbReference>
<keyword evidence="6 8" id="KW-1133">Transmembrane helix</keyword>
<protein>
    <recommendedName>
        <fullName evidence="8">Transport permease protein</fullName>
    </recommendedName>
</protein>
<comment type="subcellular location">
    <subcellularLocation>
        <location evidence="1 8">Cell membrane</location>
        <topology evidence="1 8">Multi-pass membrane protein</topology>
    </subcellularLocation>
</comment>
<evidence type="ECO:0000256" key="5">
    <source>
        <dbReference type="ARBA" id="ARBA00022692"/>
    </source>
</evidence>